<reference evidence="2" key="1">
    <citation type="submission" date="2022-06" db="EMBL/GenBank/DDBJ databases">
        <title>Genome sequencing of Brevibacillus sp. BB3-R1.</title>
        <authorList>
            <person name="Heo J."/>
            <person name="Lee D."/>
            <person name="Won M."/>
            <person name="Han B.-H."/>
            <person name="Hong S.-B."/>
            <person name="Kwon S.-W."/>
        </authorList>
    </citation>
    <scope>NUCLEOTIDE SEQUENCE</scope>
    <source>
        <strain evidence="2">BB3-R1</strain>
    </source>
</reference>
<name>A0ABY4WN83_9BACL</name>
<dbReference type="SUPFAM" id="SSF51735">
    <property type="entry name" value="NAD(P)-binding Rossmann-fold domains"/>
    <property type="match status" value="1"/>
</dbReference>
<keyword evidence="3" id="KW-1185">Reference proteome</keyword>
<organism evidence="2 3">
    <name type="scientific">Brevibacillus ruminantium</name>
    <dbReference type="NCBI Taxonomy" id="2950604"/>
    <lineage>
        <taxon>Bacteria</taxon>
        <taxon>Bacillati</taxon>
        <taxon>Bacillota</taxon>
        <taxon>Bacilli</taxon>
        <taxon>Bacillales</taxon>
        <taxon>Paenibacillaceae</taxon>
        <taxon>Brevibacillus</taxon>
    </lineage>
</organism>
<dbReference type="Proteomes" id="UP001056500">
    <property type="component" value="Chromosome"/>
</dbReference>
<dbReference type="PANTHER" id="PTHR33303:SF2">
    <property type="entry name" value="COA-BINDING DOMAIN-CONTAINING PROTEIN"/>
    <property type="match status" value="1"/>
</dbReference>
<dbReference type="Gene3D" id="3.40.50.720">
    <property type="entry name" value="NAD(P)-binding Rossmann-like Domain"/>
    <property type="match status" value="1"/>
</dbReference>
<proteinExistence type="predicted"/>
<evidence type="ECO:0000313" key="3">
    <source>
        <dbReference type="Proteomes" id="UP001056500"/>
    </source>
</evidence>
<sequence length="145" mass="16001">MFHNPSDEQRRALLQEANTIAVVGLSNKPDRTSYMVAAAMQNAGYKIIPVNPVIAGETVLGEKAVAALTEIEEPVDIVNVFRRSEDIPPVAEETLKMKHKPKAFWLQQGIANEEAAEQVSRQGIEVIMDLCIKVDHALLRIGKKS</sequence>
<dbReference type="EMBL" id="CP098755">
    <property type="protein sequence ID" value="USG66859.1"/>
    <property type="molecule type" value="Genomic_DNA"/>
</dbReference>
<accession>A0ABY4WN83</accession>
<evidence type="ECO:0000313" key="2">
    <source>
        <dbReference type="EMBL" id="USG66859.1"/>
    </source>
</evidence>
<dbReference type="SMART" id="SM00881">
    <property type="entry name" value="CoA_binding"/>
    <property type="match status" value="1"/>
</dbReference>
<dbReference type="PANTHER" id="PTHR33303">
    <property type="entry name" value="CYTOPLASMIC PROTEIN-RELATED"/>
    <property type="match status" value="1"/>
</dbReference>
<dbReference type="RefSeq" id="WP_251873964.1">
    <property type="nucleotide sequence ID" value="NZ_CP098755.1"/>
</dbReference>
<evidence type="ECO:0000259" key="1">
    <source>
        <dbReference type="SMART" id="SM00881"/>
    </source>
</evidence>
<protein>
    <submittedName>
        <fullName evidence="2">CoA-binding protein</fullName>
    </submittedName>
</protein>
<gene>
    <name evidence="2" type="ORF">NDK47_06050</name>
</gene>
<dbReference type="InterPro" id="IPR003781">
    <property type="entry name" value="CoA-bd"/>
</dbReference>
<dbReference type="Pfam" id="PF13380">
    <property type="entry name" value="CoA_binding_2"/>
    <property type="match status" value="1"/>
</dbReference>
<dbReference type="InterPro" id="IPR036291">
    <property type="entry name" value="NAD(P)-bd_dom_sf"/>
</dbReference>
<feature type="domain" description="CoA-binding" evidence="1">
    <location>
        <begin position="14"/>
        <end position="110"/>
    </location>
</feature>